<dbReference type="HOGENOM" id="CLU_1214663_0_0_1"/>
<reference evidence="1" key="1">
    <citation type="submission" date="2008-07" db="EMBL/GenBank/DDBJ databases">
        <authorList>
            <person name="Huser A.C."/>
        </authorList>
    </citation>
    <scope>NUCLEOTIDE SEQUENCE</scope>
    <source>
        <strain evidence="1">IMI349061</strain>
    </source>
</reference>
<organism evidence="1">
    <name type="scientific">Colletotrichum higginsianum</name>
    <dbReference type="NCBI Taxonomy" id="80884"/>
    <lineage>
        <taxon>Eukaryota</taxon>
        <taxon>Fungi</taxon>
        <taxon>Dikarya</taxon>
        <taxon>Ascomycota</taxon>
        <taxon>Pezizomycotina</taxon>
        <taxon>Sordariomycetes</taxon>
        <taxon>Hypocreomycetidae</taxon>
        <taxon>Glomerellales</taxon>
        <taxon>Glomerellaceae</taxon>
        <taxon>Colletotrichum</taxon>
        <taxon>Colletotrichum destructivum species complex</taxon>
    </lineage>
</organism>
<dbReference type="EMBL" id="FM201309">
    <property type="protein sequence ID" value="CAR53276.1"/>
    <property type="molecule type" value="Genomic_DNA"/>
</dbReference>
<dbReference type="AlphaFoldDB" id="C0M652"/>
<sequence>MRSRAGDIQMLLDFDTNLVRTPRDFAILSFSKAARDTETDGTGFRGHQAWWRRLFRTLLTVGKRQARQAKLHGRVQKVHRLHQQRIQDDAISRAGRPAKDRCEANTRVQSCKDRIVRRSPLAGRMDLDRGYDQACPVRVRVTLILAMRRLSDRPPVSQSACLSVSPSVPLAHKQRAADTGGHMQPGGDKWHQCLASLVCPLMARQSRDCVQGAMKNSIVTRDGRRWWP</sequence>
<reference evidence="1" key="2">
    <citation type="submission" date="2009-03" db="EMBL/GenBank/DDBJ databases">
        <title>Discovery of pathogenicity genes in Colletotrichum higginsianum using Agrobacterium-mediated random mutagenesis.</title>
        <authorList>
            <person name="Huser A."/>
            <person name="Takahara H."/>
            <person name="Schmalenbach W."/>
            <person name="Richard O."/>
        </authorList>
    </citation>
    <scope>NUCLEOTIDE SEQUENCE</scope>
    <source>
        <strain evidence="1">IMI349061</strain>
    </source>
</reference>
<name>C0M652_9PEZI</name>
<accession>C0M652</accession>
<protein>
    <submittedName>
        <fullName evidence="1">Uncharacterized protein</fullName>
    </submittedName>
</protein>
<accession>H1V4D3</accession>
<proteinExistence type="predicted"/>
<evidence type="ECO:0000313" key="1">
    <source>
        <dbReference type="EMBL" id="CAR53276.1"/>
    </source>
</evidence>